<dbReference type="HOGENOM" id="CLU_448376_0_0_1"/>
<dbReference type="Proteomes" id="UP000053424">
    <property type="component" value="Unassembled WGS sequence"/>
</dbReference>
<sequence>MISTDREAKPATEHPSPASASSSTLITTPLPSNSDSKDSLALPQVVPRSTKALRPSSLSISLPLSTSSPPPQRMSGKGFVEPHRSHLPRRANTTKSRGSATPRKSFEPPSIPARPANDEDDPFAVSQSHSNGRRHSVNPTSANANNGHMPTHLLSLRIPDPPAPSSLPQTPSLPSRTPQQTPPRISGTPVHTPKGHLEPQSANLPRRHQRSVRAPERDGSPVSKVRHARSMSRSRLGVSAGKGDADDGVRRARSRSAGKAVGDVKEHTTTCLQEMGKGTGVFVGFLPDEESQERLHVVVQSTEDRLVLPLPPLPPPINSSGPSELWVPATCTVEHRIYLDGVTALTHAQLQDGCAFIERAKQTPQDGSESSSKVRILSPRLRPEDAMSLAICYLAYSSPCSINPSPSGLVPSTPQHDLFTPGAARLIPFGANFTQEEITRTRKLSFPGSWDDELAEIDIVTVDSSSQPSPTTKFKEPRYTPAHALYMHLHDDIDSDLDLERELWDAAEEEEEASSWGRTGVVSMGCVEALGRGENGEVEEEQVFRSEGSTAKSAFGAQGSACNRRLDHDDDHDRDRGMEYKCIRAEWRGVLSFDGLKRLDGVWLGAGSS</sequence>
<reference evidence="2 3" key="1">
    <citation type="submission" date="2014-04" db="EMBL/GenBank/DDBJ databases">
        <authorList>
            <consortium name="DOE Joint Genome Institute"/>
            <person name="Kuo A."/>
            <person name="Gay G."/>
            <person name="Dore J."/>
            <person name="Kohler A."/>
            <person name="Nagy L.G."/>
            <person name="Floudas D."/>
            <person name="Copeland A."/>
            <person name="Barry K.W."/>
            <person name="Cichocki N."/>
            <person name="Veneault-Fourrey C."/>
            <person name="LaButti K."/>
            <person name="Lindquist E.A."/>
            <person name="Lipzen A."/>
            <person name="Lundell T."/>
            <person name="Morin E."/>
            <person name="Murat C."/>
            <person name="Sun H."/>
            <person name="Tunlid A."/>
            <person name="Henrissat B."/>
            <person name="Grigoriev I.V."/>
            <person name="Hibbett D.S."/>
            <person name="Martin F."/>
            <person name="Nordberg H.P."/>
            <person name="Cantor M.N."/>
            <person name="Hua S.X."/>
        </authorList>
    </citation>
    <scope>NUCLEOTIDE SEQUENCE [LARGE SCALE GENOMIC DNA]</scope>
    <source>
        <strain evidence="3">h7</strain>
    </source>
</reference>
<feature type="region of interest" description="Disordered" evidence="1">
    <location>
        <begin position="1"/>
        <end position="261"/>
    </location>
</feature>
<feature type="region of interest" description="Disordered" evidence="1">
    <location>
        <begin position="546"/>
        <end position="570"/>
    </location>
</feature>
<dbReference type="AlphaFoldDB" id="A0A0C2Y785"/>
<feature type="compositionally biased region" description="Low complexity" evidence="1">
    <location>
        <begin position="166"/>
        <end position="184"/>
    </location>
</feature>
<reference evidence="3" key="2">
    <citation type="submission" date="2015-01" db="EMBL/GenBank/DDBJ databases">
        <title>Evolutionary Origins and Diversification of the Mycorrhizal Mutualists.</title>
        <authorList>
            <consortium name="DOE Joint Genome Institute"/>
            <consortium name="Mycorrhizal Genomics Consortium"/>
            <person name="Kohler A."/>
            <person name="Kuo A."/>
            <person name="Nagy L.G."/>
            <person name="Floudas D."/>
            <person name="Copeland A."/>
            <person name="Barry K.W."/>
            <person name="Cichocki N."/>
            <person name="Veneault-Fourrey C."/>
            <person name="LaButti K."/>
            <person name="Lindquist E.A."/>
            <person name="Lipzen A."/>
            <person name="Lundell T."/>
            <person name="Morin E."/>
            <person name="Murat C."/>
            <person name="Riley R."/>
            <person name="Ohm R."/>
            <person name="Sun H."/>
            <person name="Tunlid A."/>
            <person name="Henrissat B."/>
            <person name="Grigoriev I.V."/>
            <person name="Hibbett D.S."/>
            <person name="Martin F."/>
        </authorList>
    </citation>
    <scope>NUCLEOTIDE SEQUENCE [LARGE SCALE GENOMIC DNA]</scope>
    <source>
        <strain evidence="3">h7</strain>
    </source>
</reference>
<feature type="compositionally biased region" description="Polar residues" evidence="1">
    <location>
        <begin position="137"/>
        <end position="148"/>
    </location>
</feature>
<keyword evidence="3" id="KW-1185">Reference proteome</keyword>
<accession>A0A0C2Y785</accession>
<protein>
    <submittedName>
        <fullName evidence="2">Uncharacterized protein</fullName>
    </submittedName>
</protein>
<dbReference type="EMBL" id="KN831801">
    <property type="protein sequence ID" value="KIM36897.1"/>
    <property type="molecule type" value="Genomic_DNA"/>
</dbReference>
<gene>
    <name evidence="2" type="ORF">M413DRAFT_448826</name>
</gene>
<feature type="compositionally biased region" description="Low complexity" evidence="1">
    <location>
        <begin position="55"/>
        <end position="67"/>
    </location>
</feature>
<evidence type="ECO:0000313" key="3">
    <source>
        <dbReference type="Proteomes" id="UP000053424"/>
    </source>
</evidence>
<name>A0A0C2Y785_HEBCY</name>
<proteinExistence type="predicted"/>
<evidence type="ECO:0000313" key="2">
    <source>
        <dbReference type="EMBL" id="KIM36897.1"/>
    </source>
</evidence>
<dbReference type="OrthoDB" id="2981957at2759"/>
<feature type="compositionally biased region" description="Basic and acidic residues" evidence="1">
    <location>
        <begin position="1"/>
        <end position="12"/>
    </location>
</feature>
<organism evidence="2 3">
    <name type="scientific">Hebeloma cylindrosporum</name>
    <dbReference type="NCBI Taxonomy" id="76867"/>
    <lineage>
        <taxon>Eukaryota</taxon>
        <taxon>Fungi</taxon>
        <taxon>Dikarya</taxon>
        <taxon>Basidiomycota</taxon>
        <taxon>Agaricomycotina</taxon>
        <taxon>Agaricomycetes</taxon>
        <taxon>Agaricomycetidae</taxon>
        <taxon>Agaricales</taxon>
        <taxon>Agaricineae</taxon>
        <taxon>Hymenogastraceae</taxon>
        <taxon>Hebeloma</taxon>
    </lineage>
</organism>
<evidence type="ECO:0000256" key="1">
    <source>
        <dbReference type="SAM" id="MobiDB-lite"/>
    </source>
</evidence>
<feature type="compositionally biased region" description="Low complexity" evidence="1">
    <location>
        <begin position="13"/>
        <end position="34"/>
    </location>
</feature>